<dbReference type="InterPro" id="IPR033986">
    <property type="entry name" value="Clusterin_CS"/>
</dbReference>
<evidence type="ECO:0000256" key="9">
    <source>
        <dbReference type="ARBA" id="ARBA00022490"/>
    </source>
</evidence>
<evidence type="ECO:0000259" key="25">
    <source>
        <dbReference type="SMART" id="SM00035"/>
    </source>
</evidence>
<evidence type="ECO:0000256" key="4">
    <source>
        <dbReference type="ARBA" id="ARBA00004346"/>
    </source>
</evidence>
<feature type="coiled-coil region" evidence="22">
    <location>
        <begin position="80"/>
        <end position="121"/>
    </location>
</feature>
<evidence type="ECO:0000256" key="21">
    <source>
        <dbReference type="RuleBase" id="RU000629"/>
    </source>
</evidence>
<feature type="domain" description="Clusterin C-terminal" evidence="25">
    <location>
        <begin position="257"/>
        <end position="469"/>
    </location>
</feature>
<reference evidence="26" key="2">
    <citation type="submission" date="2025-08" db="UniProtKB">
        <authorList>
            <consortium name="Ensembl"/>
        </authorList>
    </citation>
    <scope>IDENTIFICATION</scope>
</reference>
<dbReference type="Ensembl" id="ENSCMMT00000005466.1">
    <property type="protein sequence ID" value="ENSCMMP00000004913.1"/>
    <property type="gene ID" value="ENSCMMG00000003051.1"/>
</dbReference>
<keyword evidence="17" id="KW-0325">Glycoprotein</keyword>
<dbReference type="GO" id="GO:0031966">
    <property type="term" value="C:mitochondrial membrane"/>
    <property type="evidence" value="ECO:0007669"/>
    <property type="project" value="UniProtKB-SubCell"/>
</dbReference>
<feature type="region of interest" description="Disordered" evidence="23">
    <location>
        <begin position="415"/>
        <end position="470"/>
    </location>
</feature>
<keyword evidence="9" id="KW-0963">Cytoplasm</keyword>
<comment type="subcellular location">
    <subcellularLocation>
        <location evidence="5">Cytoplasm</location>
        <location evidence="5">Cytosol</location>
    </subcellularLocation>
    <subcellularLocation>
        <location evidence="3">Cytoplasmic vesicle</location>
        <location evidence="3">Secretory vesicle</location>
        <location evidence="3">Chromaffin granule</location>
    </subcellularLocation>
    <subcellularLocation>
        <location evidence="2">Endoplasmic reticulum</location>
    </subcellularLocation>
    <subcellularLocation>
        <location evidence="4">Mitochondrion membrane</location>
        <topology evidence="4">Peripheral membrane protein</topology>
        <orientation evidence="4">Cytoplasmic side</orientation>
    </subcellularLocation>
    <subcellularLocation>
        <location evidence="1">Nucleus</location>
    </subcellularLocation>
    <subcellularLocation>
        <location evidence="6">Secreted</location>
    </subcellularLocation>
</comment>
<evidence type="ECO:0000256" key="17">
    <source>
        <dbReference type="ARBA" id="ARBA00023180"/>
    </source>
</evidence>
<evidence type="ECO:0000256" key="10">
    <source>
        <dbReference type="ARBA" id="ARBA00022525"/>
    </source>
</evidence>
<dbReference type="Pfam" id="PF01093">
    <property type="entry name" value="Clusterin"/>
    <property type="match status" value="1"/>
</dbReference>
<evidence type="ECO:0000256" key="23">
    <source>
        <dbReference type="SAM" id="MobiDB-lite"/>
    </source>
</evidence>
<evidence type="ECO:0000256" key="6">
    <source>
        <dbReference type="ARBA" id="ARBA00004613"/>
    </source>
</evidence>
<keyword evidence="16" id="KW-1015">Disulfide bond</keyword>
<evidence type="ECO:0000256" key="8">
    <source>
        <dbReference type="ARBA" id="ARBA00020334"/>
    </source>
</evidence>
<dbReference type="GO" id="GO:0051787">
    <property type="term" value="F:misfolded protein binding"/>
    <property type="evidence" value="ECO:0007669"/>
    <property type="project" value="TreeGrafter"/>
</dbReference>
<dbReference type="GO" id="GO:0005829">
    <property type="term" value="C:cytosol"/>
    <property type="evidence" value="ECO:0007669"/>
    <property type="project" value="UniProtKB-SubCell"/>
</dbReference>
<accession>A0A8C3BGB7</accession>
<keyword evidence="18" id="KW-0143">Chaperone</keyword>
<dbReference type="GO" id="GO:0032436">
    <property type="term" value="P:positive regulation of proteasomal ubiquitin-dependent protein catabolic process"/>
    <property type="evidence" value="ECO:0007669"/>
    <property type="project" value="TreeGrafter"/>
</dbReference>
<evidence type="ECO:0000313" key="26">
    <source>
        <dbReference type="Ensembl" id="ENSCMMP00000004913.1"/>
    </source>
</evidence>
<dbReference type="GO" id="GO:0005783">
    <property type="term" value="C:endoplasmic reticulum"/>
    <property type="evidence" value="ECO:0007669"/>
    <property type="project" value="UniProtKB-SubCell"/>
</dbReference>
<evidence type="ECO:0000256" key="15">
    <source>
        <dbReference type="ARBA" id="ARBA00023136"/>
    </source>
</evidence>
<dbReference type="PROSITE" id="PS00492">
    <property type="entry name" value="CLUSTERIN_1"/>
    <property type="match status" value="1"/>
</dbReference>
<evidence type="ECO:0000256" key="19">
    <source>
        <dbReference type="ARBA" id="ARBA00023242"/>
    </source>
</evidence>
<evidence type="ECO:0000256" key="16">
    <source>
        <dbReference type="ARBA" id="ARBA00023157"/>
    </source>
</evidence>
<evidence type="ECO:0000256" key="5">
    <source>
        <dbReference type="ARBA" id="ARBA00004514"/>
    </source>
</evidence>
<keyword evidence="19" id="KW-0539">Nucleus</keyword>
<proteinExistence type="inferred from homology"/>
<dbReference type="PANTHER" id="PTHR10970">
    <property type="entry name" value="CLUSTERIN"/>
    <property type="match status" value="1"/>
</dbReference>
<dbReference type="InterPro" id="IPR016014">
    <property type="entry name" value="Clusterin_N"/>
</dbReference>
<evidence type="ECO:0000256" key="3">
    <source>
        <dbReference type="ARBA" id="ARBA00004248"/>
    </source>
</evidence>
<dbReference type="InterPro" id="IPR000753">
    <property type="entry name" value="Clusterin-like"/>
</dbReference>
<keyword evidence="20" id="KW-0968">Cytoplasmic vesicle</keyword>
<evidence type="ECO:0000313" key="27">
    <source>
        <dbReference type="Proteomes" id="UP000694556"/>
    </source>
</evidence>
<keyword evidence="14" id="KW-0496">Mitochondrion</keyword>
<dbReference type="InterPro" id="IPR016015">
    <property type="entry name" value="Clusterin_C"/>
</dbReference>
<reference evidence="26" key="1">
    <citation type="submission" date="2018-09" db="EMBL/GenBank/DDBJ databases">
        <title>Common duck and Muscovy duck high density SNP chip.</title>
        <authorList>
            <person name="Vignal A."/>
            <person name="Thebault N."/>
            <person name="Warren W.C."/>
        </authorList>
    </citation>
    <scope>NUCLEOTIDE SEQUENCE [LARGE SCALE GENOMIC DNA]</scope>
</reference>
<evidence type="ECO:0000256" key="12">
    <source>
        <dbReference type="ARBA" id="ARBA00022824"/>
    </source>
</evidence>
<evidence type="ECO:0000256" key="14">
    <source>
        <dbReference type="ARBA" id="ARBA00023128"/>
    </source>
</evidence>
<evidence type="ECO:0000259" key="24">
    <source>
        <dbReference type="SMART" id="SM00030"/>
    </source>
</evidence>
<evidence type="ECO:0000256" key="11">
    <source>
        <dbReference type="ARBA" id="ARBA00022729"/>
    </source>
</evidence>
<keyword evidence="22" id="KW-0175">Coiled coil</keyword>
<dbReference type="SMART" id="SM00030">
    <property type="entry name" value="CLb"/>
    <property type="match status" value="1"/>
</dbReference>
<evidence type="ECO:0000256" key="22">
    <source>
        <dbReference type="SAM" id="Coils"/>
    </source>
</evidence>
<keyword evidence="10" id="KW-0964">Secreted</keyword>
<reference evidence="26" key="3">
    <citation type="submission" date="2025-09" db="UniProtKB">
        <authorList>
            <consortium name="Ensembl"/>
        </authorList>
    </citation>
    <scope>IDENTIFICATION</scope>
</reference>
<keyword evidence="27" id="KW-1185">Reference proteome</keyword>
<protein>
    <recommendedName>
        <fullName evidence="8 21">Clusterin</fullName>
    </recommendedName>
</protein>
<dbReference type="GO" id="GO:0005615">
    <property type="term" value="C:extracellular space"/>
    <property type="evidence" value="ECO:0007669"/>
    <property type="project" value="TreeGrafter"/>
</dbReference>
<organism evidence="26 27">
    <name type="scientific">Cairina moschata</name>
    <name type="common">Muscovy duck</name>
    <dbReference type="NCBI Taxonomy" id="8855"/>
    <lineage>
        <taxon>Eukaryota</taxon>
        <taxon>Metazoa</taxon>
        <taxon>Chordata</taxon>
        <taxon>Craniata</taxon>
        <taxon>Vertebrata</taxon>
        <taxon>Euteleostomi</taxon>
        <taxon>Archelosauria</taxon>
        <taxon>Archosauria</taxon>
        <taxon>Dinosauria</taxon>
        <taxon>Saurischia</taxon>
        <taxon>Theropoda</taxon>
        <taxon>Coelurosauria</taxon>
        <taxon>Aves</taxon>
        <taxon>Neognathae</taxon>
        <taxon>Galloanserae</taxon>
        <taxon>Anseriformes</taxon>
        <taxon>Anatidae</taxon>
        <taxon>Anatinae</taxon>
        <taxon>Cairina</taxon>
    </lineage>
</organism>
<evidence type="ECO:0000256" key="20">
    <source>
        <dbReference type="ARBA" id="ARBA00023329"/>
    </source>
</evidence>
<evidence type="ECO:0000256" key="1">
    <source>
        <dbReference type="ARBA" id="ARBA00004123"/>
    </source>
</evidence>
<evidence type="ECO:0000256" key="7">
    <source>
        <dbReference type="ARBA" id="ARBA00010069"/>
    </source>
</evidence>
<dbReference type="SMART" id="SM00035">
    <property type="entry name" value="CLa"/>
    <property type="match status" value="1"/>
</dbReference>
<keyword evidence="11" id="KW-0732">Signal</keyword>
<dbReference type="AlphaFoldDB" id="A0A8C3BGB7"/>
<dbReference type="GO" id="GO:0042981">
    <property type="term" value="P:regulation of apoptotic process"/>
    <property type="evidence" value="ECO:0007669"/>
    <property type="project" value="TreeGrafter"/>
</dbReference>
<feature type="compositionally biased region" description="Pro residues" evidence="23">
    <location>
        <begin position="439"/>
        <end position="464"/>
    </location>
</feature>
<evidence type="ECO:0000256" key="2">
    <source>
        <dbReference type="ARBA" id="ARBA00004240"/>
    </source>
</evidence>
<evidence type="ECO:0000256" key="13">
    <source>
        <dbReference type="ARBA" id="ARBA00022843"/>
    </source>
</evidence>
<keyword evidence="13" id="KW-0832">Ubl conjugation</keyword>
<name>A0A8C3BGB7_CAIMO</name>
<evidence type="ECO:0000256" key="18">
    <source>
        <dbReference type="ARBA" id="ARBA00023186"/>
    </source>
</evidence>
<dbReference type="PANTHER" id="PTHR10970:SF1">
    <property type="entry name" value="CLUSTERIN"/>
    <property type="match status" value="1"/>
</dbReference>
<comment type="similarity">
    <text evidence="7 21">Belongs to the clusterin family.</text>
</comment>
<keyword evidence="15" id="KW-0472">Membrane</keyword>
<sequence>MLKKSAYQKAVLHLSTRCMLKKQNKTVKSGTRSIFTPGTRGKGCLRPSSELLQLSAAGSRYVEAEVENAIGGVERMKALMERSSKEHQALLHRLQETKRRKEEAVQLAQEKEKELAARQEACNETMLALWEQCKPCLKHTCMRFYSRTCHSGSGLVGRQLEEFLNRSSPFSVWVNGERVDALLERGQRQERRLEELEEGFGLLEDGVDDLFQDSRRVYGRRAPFFAAPFGGFREAFLPPPAVRRVRSPAGGQRLARELSPFGQHHPARGFHHLFQPLLELTQRLLDGGPGSWEHPLAGFGPESRNFSNERMVCREIRRNSAGCLRLRDECEKCREILAVDCSQGEPAAGALREELEDALRLAERFGRRYEQLLGAFQAELLNASSLLGQLERQFGWVSRLANLTQAPDGFLQVTTVRPRGPEGSPQAPRVPPCHSIPEGAPPIPEGSPLPFPSPRVPPPSPRVSPRPFRP</sequence>
<dbReference type="Proteomes" id="UP000694556">
    <property type="component" value="Chromosome 3"/>
</dbReference>
<dbReference type="GO" id="GO:0042583">
    <property type="term" value="C:chromaffin granule"/>
    <property type="evidence" value="ECO:0007669"/>
    <property type="project" value="UniProtKB-SubCell"/>
</dbReference>
<keyword evidence="12" id="KW-0256">Endoplasmic reticulum</keyword>
<feature type="domain" description="Clusterin N-terminal" evidence="24">
    <location>
        <begin position="43"/>
        <end position="246"/>
    </location>
</feature>
<dbReference type="GO" id="GO:0005634">
    <property type="term" value="C:nucleus"/>
    <property type="evidence" value="ECO:0007669"/>
    <property type="project" value="UniProtKB-SubCell"/>
</dbReference>